<feature type="transmembrane region" description="Helical" evidence="6">
    <location>
        <begin position="156"/>
        <end position="176"/>
    </location>
</feature>
<keyword evidence="8" id="KW-1185">Reference proteome</keyword>
<comment type="caution">
    <text evidence="7">The sequence shown here is derived from an EMBL/GenBank/DDBJ whole genome shotgun (WGS) entry which is preliminary data.</text>
</comment>
<reference evidence="7" key="1">
    <citation type="submission" date="2009-01" db="EMBL/GenBank/DDBJ databases">
        <authorList>
            <person name="Qin X."/>
            <person name="Bachman B."/>
            <person name="Battles P."/>
            <person name="Bell A."/>
            <person name="Bess C."/>
            <person name="Bickham C."/>
            <person name="Chaboub L."/>
            <person name="Chen D."/>
            <person name="Coyle M."/>
            <person name="Deiros D.R."/>
            <person name="Dinh H."/>
            <person name="Forbes L."/>
            <person name="Fowler G."/>
            <person name="Francisco L."/>
            <person name="Fu Q."/>
            <person name="Gubbala S."/>
            <person name="Hale W."/>
            <person name="Han Y."/>
            <person name="Hemphill L."/>
            <person name="Highlander S.K."/>
            <person name="Hirani K."/>
            <person name="Hogues M."/>
            <person name="Jackson L."/>
            <person name="Jakkamsetti A."/>
            <person name="Javaid M."/>
            <person name="Jiang H."/>
            <person name="Korchina V."/>
            <person name="Kovar C."/>
            <person name="Lara F."/>
            <person name="Lee S."/>
            <person name="Mata R."/>
            <person name="Mathew T."/>
            <person name="Moen C."/>
            <person name="Morales K."/>
            <person name="Munidasa M."/>
            <person name="Nazareth L."/>
            <person name="Ngo R."/>
            <person name="Nguyen L."/>
            <person name="Okwuonu G."/>
            <person name="Ongeri F."/>
            <person name="Patil S."/>
            <person name="Petrosino J."/>
            <person name="Pham C."/>
            <person name="Pham P."/>
            <person name="Pu L.-L."/>
            <person name="Puazo M."/>
            <person name="Raj R."/>
            <person name="Reid J."/>
            <person name="Rouhana J."/>
            <person name="Saada N."/>
            <person name="Shang Y."/>
            <person name="Simmons D."/>
            <person name="Thornton R."/>
            <person name="Warren J."/>
            <person name="Weissenberger G."/>
            <person name="Zhang J."/>
            <person name="Zhang L."/>
            <person name="Zhou C."/>
            <person name="Zhu D."/>
            <person name="Muzny D."/>
            <person name="Worley K."/>
            <person name="Gibbs R."/>
        </authorList>
    </citation>
    <scope>NUCLEOTIDE SEQUENCE [LARGE SCALE GENOMIC DNA]</scope>
    <source>
        <strain evidence="7">LMS2-1</strain>
    </source>
</reference>
<evidence type="ECO:0000313" key="7">
    <source>
        <dbReference type="EMBL" id="EEN80592.1"/>
    </source>
</evidence>
<evidence type="ECO:0000256" key="3">
    <source>
        <dbReference type="ARBA" id="ARBA00022692"/>
    </source>
</evidence>
<evidence type="ECO:0000256" key="4">
    <source>
        <dbReference type="ARBA" id="ARBA00022989"/>
    </source>
</evidence>
<dbReference type="Proteomes" id="UP000004525">
    <property type="component" value="Unassembled WGS sequence"/>
</dbReference>
<feature type="transmembrane region" description="Helical" evidence="6">
    <location>
        <begin position="277"/>
        <end position="298"/>
    </location>
</feature>
<feature type="transmembrane region" description="Helical" evidence="6">
    <location>
        <begin position="319"/>
        <end position="340"/>
    </location>
</feature>
<evidence type="ECO:0000256" key="1">
    <source>
        <dbReference type="ARBA" id="ARBA00004651"/>
    </source>
</evidence>
<feature type="transmembrane region" description="Helical" evidence="6">
    <location>
        <begin position="97"/>
        <end position="119"/>
    </location>
</feature>
<proteinExistence type="predicted"/>
<dbReference type="InterPro" id="IPR050367">
    <property type="entry name" value="APC_superfamily"/>
</dbReference>
<feature type="transmembrane region" description="Helical" evidence="6">
    <location>
        <begin position="40"/>
        <end position="64"/>
    </location>
</feature>
<accession>C2JWL4</accession>
<feature type="transmembrane region" description="Helical" evidence="6">
    <location>
        <begin position="381"/>
        <end position="402"/>
    </location>
</feature>
<dbReference type="PIRSF" id="PIRSF006060">
    <property type="entry name" value="AA_transporter"/>
    <property type="match status" value="1"/>
</dbReference>
<keyword evidence="2" id="KW-1003">Cell membrane</keyword>
<evidence type="ECO:0000256" key="2">
    <source>
        <dbReference type="ARBA" id="ARBA00022475"/>
    </source>
</evidence>
<evidence type="ECO:0000313" key="8">
    <source>
        <dbReference type="Proteomes" id="UP000004525"/>
    </source>
</evidence>
<name>C2JWL4_LACRM</name>
<dbReference type="InterPro" id="IPR002293">
    <property type="entry name" value="AA/rel_permease1"/>
</dbReference>
<comment type="subcellular location">
    <subcellularLocation>
        <location evidence="1">Cell membrane</location>
        <topology evidence="1">Multi-pass membrane protein</topology>
    </subcellularLocation>
</comment>
<keyword evidence="5 6" id="KW-0472">Membrane</keyword>
<dbReference type="AlphaFoldDB" id="C2JWL4"/>
<feature type="transmembrane region" description="Helical" evidence="6">
    <location>
        <begin position="196"/>
        <end position="217"/>
    </location>
</feature>
<dbReference type="PANTHER" id="PTHR42770:SF18">
    <property type="entry name" value="ARGININE_AGMATINE ANTIPORTER"/>
    <property type="match status" value="1"/>
</dbReference>
<protein>
    <submittedName>
        <fullName evidence="7">Amino acid permease</fullName>
    </submittedName>
</protein>
<dbReference type="PANTHER" id="PTHR42770">
    <property type="entry name" value="AMINO ACID TRANSPORTER-RELATED"/>
    <property type="match status" value="1"/>
</dbReference>
<dbReference type="GO" id="GO:0005886">
    <property type="term" value="C:plasma membrane"/>
    <property type="evidence" value="ECO:0007669"/>
    <property type="project" value="UniProtKB-SubCell"/>
</dbReference>
<feature type="transmembrane region" description="Helical" evidence="6">
    <location>
        <begin position="131"/>
        <end position="149"/>
    </location>
</feature>
<dbReference type="Pfam" id="PF13520">
    <property type="entry name" value="AA_permease_2"/>
    <property type="match status" value="1"/>
</dbReference>
<evidence type="ECO:0000256" key="5">
    <source>
        <dbReference type="ARBA" id="ARBA00023136"/>
    </source>
</evidence>
<dbReference type="HOGENOM" id="CLU_007946_15_12_9"/>
<dbReference type="GO" id="GO:0022857">
    <property type="term" value="F:transmembrane transporter activity"/>
    <property type="evidence" value="ECO:0007669"/>
    <property type="project" value="InterPro"/>
</dbReference>
<feature type="transmembrane region" description="Helical" evidence="6">
    <location>
        <begin position="408"/>
        <end position="429"/>
    </location>
</feature>
<feature type="transmembrane region" description="Helical" evidence="6">
    <location>
        <begin position="12"/>
        <end position="34"/>
    </location>
</feature>
<evidence type="ECO:0000256" key="6">
    <source>
        <dbReference type="SAM" id="Phobius"/>
    </source>
</evidence>
<dbReference type="EMBL" id="ACIZ01000055">
    <property type="protein sequence ID" value="EEN80592.1"/>
    <property type="molecule type" value="Genomic_DNA"/>
</dbReference>
<keyword evidence="4 6" id="KW-1133">Transmembrane helix</keyword>
<feature type="transmembrane region" description="Helical" evidence="6">
    <location>
        <begin position="229"/>
        <end position="257"/>
    </location>
</feature>
<gene>
    <name evidence="7" type="ORF">HMPREF0539_1298</name>
</gene>
<organism evidence="7 8">
    <name type="scientific">Lacticaseibacillus rhamnosus (strain LMS2-1)</name>
    <dbReference type="NCBI Taxonomy" id="525361"/>
    <lineage>
        <taxon>Bacteria</taxon>
        <taxon>Bacillati</taxon>
        <taxon>Bacillota</taxon>
        <taxon>Bacilli</taxon>
        <taxon>Lactobacillales</taxon>
        <taxon>Lactobacillaceae</taxon>
        <taxon>Lacticaseibacillus</taxon>
    </lineage>
</organism>
<sequence length="435" mass="46055">MAMNNVVKKEQMGYWSMILLGINGIIGSGIFLLPNQAAKLIGSASIFVLLFDALLVISIALCFAQAATYFDRDGGPYLYAKDAFGDFVGFEVGFVTWAIRIIAEATMAVAFTTALVGTFPALNQPIIRDSIISVMVIGLALMNIAGVRVSTVVNNVISVSKLVPLVLFVAIGIFFIKGSNFTPLFPGGSYKSGSFGQAAVVMFYAFTGFEGLVVAAGDMKNAKRNLPKAVATVMTVVALFYILIQVVSTGILGNALANTDTPIQTAFAKITGGFGNALVAAGTLLSTGGLLVASSFITPRSGVALAENHMMPQLLAKRNRVNSPYVAIVVSATITLLIAYSGTFGYLAQISAVSRFAQYIPTCLAVIVFAKTKTKDKSSTFHLPLGPVIPAVAILVSIWLLVQVQVSQLVIGLGALLVAVPFYFLTYTYRQHGKV</sequence>
<keyword evidence="3 6" id="KW-0812">Transmembrane</keyword>
<dbReference type="Gene3D" id="1.20.1740.10">
    <property type="entry name" value="Amino acid/polyamine transporter I"/>
    <property type="match status" value="1"/>
</dbReference>